<evidence type="ECO:0000313" key="1">
    <source>
        <dbReference type="EMBL" id="CCH54590.1"/>
    </source>
</evidence>
<reference evidence="1 2" key="1">
    <citation type="journal article" date="2012" name="J. Bacteriol.">
        <title>Genome Sequence of the Filamentous Bacterium Fibrisoma limi BUZ 3T.</title>
        <authorList>
            <person name="Filippini M."/>
            <person name="Qi W."/>
            <person name="Jaenicke S."/>
            <person name="Goesmann A."/>
            <person name="Smits T.H."/>
            <person name="Bagheri H.C."/>
        </authorList>
    </citation>
    <scope>NUCLEOTIDE SEQUENCE [LARGE SCALE GENOMIC DNA]</scope>
    <source>
        <strain evidence="2">BUZ 3T</strain>
    </source>
</reference>
<evidence type="ECO:0008006" key="3">
    <source>
        <dbReference type="Google" id="ProtNLM"/>
    </source>
</evidence>
<comment type="caution">
    <text evidence="1">The sequence shown here is derived from an EMBL/GenBank/DDBJ whole genome shotgun (WGS) entry which is preliminary data.</text>
</comment>
<sequence length="453" mass="51285">MSVKLDVRLESVGTRFRLFPQPRFLSAFQTPETVYISVPPEEIKPGPADNRMIVIDAINKLPYSRFFRPPYIGAKNPPVQPSSDGHFDHLDIESREFSCATMYATVRRVLDIWEDYFGHQIEWHFEADFSRLELIPLIEWNNAQSGYGFLEFGYGRSITGGIDRTRPYCQNFDVLAHEIGHSIIFSKIGVPENSQEEHLDFWGMHESAGDLVAIVASLHFDTVITYILNKSCGNLFTVNELDRVGELSESREIRIAFNYKRMSDVGAEPHDRSVPLTGGIFDVFVEVFQKELVNNGLITQALADLSNSGPNQSQDLSDIQNRFAAAYKGNEAGFKDALLFARDYLGQLLAITWSNLSPNHLTYHTILRGLLRADRQITNGEHQDTIRTCFAWREISLIPGSLLLRPHTVQECGLTAGPDFVDGLIERLNQKDPKVIEALQQILRDKPAKKKKS</sequence>
<dbReference type="OrthoDB" id="1081532at2"/>
<dbReference type="EMBL" id="CAIT01000007">
    <property type="protein sequence ID" value="CCH54590.1"/>
    <property type="molecule type" value="Genomic_DNA"/>
</dbReference>
<keyword evidence="2" id="KW-1185">Reference proteome</keyword>
<evidence type="ECO:0000313" key="2">
    <source>
        <dbReference type="Proteomes" id="UP000009309"/>
    </source>
</evidence>
<protein>
    <recommendedName>
        <fullName evidence="3">Peptidase M4 C-terminal domain-containing protein</fullName>
    </recommendedName>
</protein>
<dbReference type="RefSeq" id="WP_009283166.1">
    <property type="nucleotide sequence ID" value="NZ_CAIT01000007.1"/>
</dbReference>
<dbReference type="Proteomes" id="UP000009309">
    <property type="component" value="Unassembled WGS sequence"/>
</dbReference>
<name>I2GL14_9BACT</name>
<proteinExistence type="predicted"/>
<accession>I2GL14</accession>
<organism evidence="1 2">
    <name type="scientific">Fibrisoma limi BUZ 3</name>
    <dbReference type="NCBI Taxonomy" id="1185876"/>
    <lineage>
        <taxon>Bacteria</taxon>
        <taxon>Pseudomonadati</taxon>
        <taxon>Bacteroidota</taxon>
        <taxon>Cytophagia</taxon>
        <taxon>Cytophagales</taxon>
        <taxon>Spirosomataceae</taxon>
        <taxon>Fibrisoma</taxon>
    </lineage>
</organism>
<gene>
    <name evidence="1" type="ORF">BN8_03774</name>
</gene>
<dbReference type="AlphaFoldDB" id="I2GL14"/>
<dbReference type="STRING" id="1185876.BN8_03774"/>
<dbReference type="eggNOG" id="ENOG502Z8ZX">
    <property type="taxonomic scope" value="Bacteria"/>
</dbReference>
<dbReference type="SUPFAM" id="SSF55486">
    <property type="entry name" value="Metalloproteases ('zincins'), catalytic domain"/>
    <property type="match status" value="1"/>
</dbReference>